<dbReference type="EMBL" id="AFXZ01000038">
    <property type="protein sequence ID" value="EGV42905.1"/>
    <property type="molecule type" value="Genomic_DNA"/>
</dbReference>
<feature type="repeat" description="ANK" evidence="2">
    <location>
        <begin position="259"/>
        <end position="292"/>
    </location>
</feature>
<dbReference type="PATRIC" id="fig|1046627.3.peg.2158"/>
<protein>
    <submittedName>
        <fullName evidence="4">Ankyrin repeat domain-containing protein</fullName>
    </submittedName>
</protein>
<dbReference type="PROSITE" id="PS50088">
    <property type="entry name" value="ANK_REPEAT"/>
    <property type="match status" value="6"/>
</dbReference>
<keyword evidence="5" id="KW-1185">Reference proteome</keyword>
<feature type="repeat" description="ANK" evidence="2">
    <location>
        <begin position="432"/>
        <end position="465"/>
    </location>
</feature>
<feature type="repeat" description="ANK" evidence="2">
    <location>
        <begin position="124"/>
        <end position="153"/>
    </location>
</feature>
<comment type="caution">
    <text evidence="4">The sequence shown here is derived from an EMBL/GenBank/DDBJ whole genome shotgun (WGS) entry which is preliminary data.</text>
</comment>
<gene>
    <name evidence="4" type="ORF">BZARG_2000</name>
</gene>
<feature type="signal peptide" evidence="3">
    <location>
        <begin position="1"/>
        <end position="20"/>
    </location>
</feature>
<dbReference type="SMART" id="SM00248">
    <property type="entry name" value="ANK"/>
    <property type="match status" value="9"/>
</dbReference>
<feature type="repeat" description="ANK" evidence="2">
    <location>
        <begin position="91"/>
        <end position="123"/>
    </location>
</feature>
<dbReference type="RefSeq" id="WP_008638343.1">
    <property type="nucleotide sequence ID" value="NZ_AFXZ01000038.1"/>
</dbReference>
<sequence length="491" mass="53816">MNIKAVLITLTLVLSLQSFAQDNVFLNREFWKEKPSIKDVDAQIKAGHDITEANGGNFDGVVYAILQNAPNETIKYIQSIKGNDVNKLTHDGRTYIFWAANIGNTEIMGYLLKKGAKTDITDDKGSSILNFAAGSGQANTEVYDMLLENGANLIKDLTPYGANALLLAAPYDVDFKLIEYFTSKGIDIHSVDANGNGIFNYAAKQGNTELLEYLLKRNVKPTDQAFMFAAQGTRGHTNEFKVYKYLENVGLNPNVTAKDGQTPLHILGARSKNVELISYFIDNGVNVNQADTNGNTALINAAYRNNLDVISLLLKQVGNINAINKKGESALALAVKNNSVDVVDFLISNNADVAIVDANGNNLVAYAIESFKVKNQDDFEKKIELLKVNGLDISNPQANGNSLFHLAVQKQDLALVKWANNYKVDINQENNEGNTALHLAALSAENSEVLEYLVAIGAKKETVTEFDETAFDLASENEILKSNHININFLK</sequence>
<reference evidence="4 5" key="1">
    <citation type="journal article" date="2008" name="Int. J. Syst. Evol. Microbiol.">
        <title>Bizionia argentinensis sp. nov., isolated from surface marine water in Antarctica.</title>
        <authorList>
            <person name="Bercovich A."/>
            <person name="Vazquez S.C."/>
            <person name="Yankilevich P."/>
            <person name="Coria S.H."/>
            <person name="Foti M."/>
            <person name="Hernandez E."/>
            <person name="Vidal A."/>
            <person name="Ruberto L."/>
            <person name="Melo C."/>
            <person name="Marenssi S."/>
            <person name="Criscuolo M."/>
            <person name="Memoli M."/>
            <person name="Arguelles M."/>
            <person name="Mac Cormack W.P."/>
        </authorList>
    </citation>
    <scope>NUCLEOTIDE SEQUENCE [LARGE SCALE GENOMIC DNA]</scope>
    <source>
        <strain evidence="4 5">JUB59</strain>
    </source>
</reference>
<proteinExistence type="predicted"/>
<keyword evidence="3" id="KW-0732">Signal</keyword>
<dbReference type="PANTHER" id="PTHR24161:SF124">
    <property type="entry name" value="TRANSIENT RECEPTOR POTENTIAL CHANNEL PYREXIA"/>
    <property type="match status" value="1"/>
</dbReference>
<evidence type="ECO:0000313" key="5">
    <source>
        <dbReference type="Proteomes" id="UP000003730"/>
    </source>
</evidence>
<dbReference type="AlphaFoldDB" id="G2EF66"/>
<dbReference type="Gene3D" id="1.25.40.20">
    <property type="entry name" value="Ankyrin repeat-containing domain"/>
    <property type="match status" value="3"/>
</dbReference>
<keyword evidence="2" id="KW-0040">ANK repeat</keyword>
<feature type="repeat" description="ANK" evidence="2">
    <location>
        <begin position="326"/>
        <end position="358"/>
    </location>
</feature>
<evidence type="ECO:0000256" key="1">
    <source>
        <dbReference type="ARBA" id="ARBA00022737"/>
    </source>
</evidence>
<keyword evidence="1" id="KW-0677">Repeat</keyword>
<dbReference type="Pfam" id="PF00023">
    <property type="entry name" value="Ank"/>
    <property type="match status" value="1"/>
</dbReference>
<dbReference type="InterPro" id="IPR036770">
    <property type="entry name" value="Ankyrin_rpt-contain_sf"/>
</dbReference>
<dbReference type="PROSITE" id="PS50297">
    <property type="entry name" value="ANK_REP_REGION"/>
    <property type="match status" value="6"/>
</dbReference>
<evidence type="ECO:0000256" key="2">
    <source>
        <dbReference type="PROSITE-ProRule" id="PRU00023"/>
    </source>
</evidence>
<dbReference type="Proteomes" id="UP000003730">
    <property type="component" value="Unassembled WGS sequence"/>
</dbReference>
<dbReference type="SUPFAM" id="SSF48403">
    <property type="entry name" value="Ankyrin repeat"/>
    <property type="match status" value="2"/>
</dbReference>
<dbReference type="Pfam" id="PF12796">
    <property type="entry name" value="Ank_2"/>
    <property type="match status" value="3"/>
</dbReference>
<accession>G2EF66</accession>
<name>G2EF66_9FLAO</name>
<feature type="repeat" description="ANK" evidence="2">
    <location>
        <begin position="293"/>
        <end position="325"/>
    </location>
</feature>
<dbReference type="InterPro" id="IPR002110">
    <property type="entry name" value="Ankyrin_rpt"/>
</dbReference>
<evidence type="ECO:0000313" key="4">
    <source>
        <dbReference type="EMBL" id="EGV42905.1"/>
    </source>
</evidence>
<organism evidence="4 5">
    <name type="scientific">Bizionia argentinensis JUB59</name>
    <dbReference type="NCBI Taxonomy" id="1046627"/>
    <lineage>
        <taxon>Bacteria</taxon>
        <taxon>Pseudomonadati</taxon>
        <taxon>Bacteroidota</taxon>
        <taxon>Flavobacteriia</taxon>
        <taxon>Flavobacteriales</taxon>
        <taxon>Flavobacteriaceae</taxon>
        <taxon>Bizionia</taxon>
    </lineage>
</organism>
<dbReference type="eggNOG" id="COG0666">
    <property type="taxonomic scope" value="Bacteria"/>
</dbReference>
<dbReference type="OrthoDB" id="2575953at2"/>
<dbReference type="PANTHER" id="PTHR24161">
    <property type="entry name" value="ANK_REP_REGION DOMAIN-CONTAINING PROTEIN-RELATED"/>
    <property type="match status" value="1"/>
</dbReference>
<dbReference type="Pfam" id="PF13637">
    <property type="entry name" value="Ank_4"/>
    <property type="match status" value="1"/>
</dbReference>
<evidence type="ECO:0000256" key="3">
    <source>
        <dbReference type="SAM" id="SignalP"/>
    </source>
</evidence>
<dbReference type="STRING" id="1046627.BZARG_2000"/>
<feature type="chain" id="PRO_5003429224" evidence="3">
    <location>
        <begin position="21"/>
        <end position="491"/>
    </location>
</feature>